<accession>A0ABU0ACP3</accession>
<evidence type="ECO:0000313" key="2">
    <source>
        <dbReference type="EMBL" id="MDQ0269018.1"/>
    </source>
</evidence>
<dbReference type="CDD" id="cd00093">
    <property type="entry name" value="HTH_XRE"/>
    <property type="match status" value="1"/>
</dbReference>
<dbReference type="RefSeq" id="WP_370874949.1">
    <property type="nucleotide sequence ID" value="NZ_JAUSUB010000003.1"/>
</dbReference>
<keyword evidence="3" id="KW-1185">Reference proteome</keyword>
<gene>
    <name evidence="2" type="ORF">J2S17_000888</name>
</gene>
<dbReference type="InterPro" id="IPR001387">
    <property type="entry name" value="Cro/C1-type_HTH"/>
</dbReference>
<dbReference type="InterPro" id="IPR010982">
    <property type="entry name" value="Lambda_DNA-bd_dom_sf"/>
</dbReference>
<feature type="domain" description="HTH cro/C1-type" evidence="1">
    <location>
        <begin position="8"/>
        <end position="63"/>
    </location>
</feature>
<dbReference type="PROSITE" id="PS50943">
    <property type="entry name" value="HTH_CROC1"/>
    <property type="match status" value="1"/>
</dbReference>
<comment type="caution">
    <text evidence="2">The sequence shown here is derived from an EMBL/GenBank/DDBJ whole genome shotgun (WGS) entry which is preliminary data.</text>
</comment>
<name>A0ABU0ACP3_9BACI</name>
<organism evidence="2 3">
    <name type="scientific">Cytobacillus purgationiresistens</name>
    <dbReference type="NCBI Taxonomy" id="863449"/>
    <lineage>
        <taxon>Bacteria</taxon>
        <taxon>Bacillati</taxon>
        <taxon>Bacillota</taxon>
        <taxon>Bacilli</taxon>
        <taxon>Bacillales</taxon>
        <taxon>Bacillaceae</taxon>
        <taxon>Cytobacillus</taxon>
    </lineage>
</organism>
<evidence type="ECO:0000259" key="1">
    <source>
        <dbReference type="PROSITE" id="PS50943"/>
    </source>
</evidence>
<dbReference type="Proteomes" id="UP001238088">
    <property type="component" value="Unassembled WGS sequence"/>
</dbReference>
<dbReference type="Pfam" id="PF01381">
    <property type="entry name" value="HTH_3"/>
    <property type="match status" value="1"/>
</dbReference>
<dbReference type="EMBL" id="JAUSUB010000003">
    <property type="protein sequence ID" value="MDQ0269018.1"/>
    <property type="molecule type" value="Genomic_DNA"/>
</dbReference>
<reference evidence="2 3" key="1">
    <citation type="submission" date="2023-07" db="EMBL/GenBank/DDBJ databases">
        <title>Genomic Encyclopedia of Type Strains, Phase IV (KMG-IV): sequencing the most valuable type-strain genomes for metagenomic binning, comparative biology and taxonomic classification.</title>
        <authorList>
            <person name="Goeker M."/>
        </authorList>
    </citation>
    <scope>NUCLEOTIDE SEQUENCE [LARGE SCALE GENOMIC DNA]</scope>
    <source>
        <strain evidence="2 3">DSM 23494</strain>
    </source>
</reference>
<dbReference type="SUPFAM" id="SSF47413">
    <property type="entry name" value="lambda repressor-like DNA-binding domains"/>
    <property type="match status" value="1"/>
</dbReference>
<evidence type="ECO:0000313" key="3">
    <source>
        <dbReference type="Proteomes" id="UP001238088"/>
    </source>
</evidence>
<protein>
    <submittedName>
        <fullName evidence="2">Transcriptional regulator with XRE-family HTH domain</fullName>
    </submittedName>
</protein>
<proteinExistence type="predicted"/>
<dbReference type="Gene3D" id="1.10.260.40">
    <property type="entry name" value="lambda repressor-like DNA-binding domains"/>
    <property type="match status" value="1"/>
</dbReference>
<sequence length="154" mass="17291">MDERAEIVKKLIIESGLNQKAFAQKVELPYTTLRSILQRGIGNASVDNVTKLCKGLGITTDDLERMALGENIEADQSPIHLPELNAKDEKDLKKELQKMIDGLSGKNGYAAFDGQTLEDMEEEDKELLIASLENSLRLAKRLAKQKFTPNKYRE</sequence>
<dbReference type="SMART" id="SM00530">
    <property type="entry name" value="HTH_XRE"/>
    <property type="match status" value="1"/>
</dbReference>